<accession>A0A8J6GWX4</accession>
<feature type="compositionally biased region" description="Polar residues" evidence="1">
    <location>
        <begin position="16"/>
        <end position="30"/>
    </location>
</feature>
<sequence length="206" mass="24429">MAMKEEKDHRPKEKQVTLSTPQDATGSSAEATAEDAKGEDKQDCNREKEKALSKGDEEPKRPDDENARDYRDRDRDYERERMKQQKEERWRQQQKARYEKEKAFKRKEEELKREKEALQDKGKKSENTESICTSEKGEKKEEVVKRDCIRNKDHPAMQLYNWELKAEIDSVPLMKTPSLNIPQWTESRKVVVAVEKKEESEKSQWP</sequence>
<evidence type="ECO:0000313" key="2">
    <source>
        <dbReference type="EMBL" id="KAH0517323.1"/>
    </source>
</evidence>
<name>A0A8J6GWX4_MICOH</name>
<organism evidence="2 3">
    <name type="scientific">Microtus ochrogaster</name>
    <name type="common">Prairie vole</name>
    <dbReference type="NCBI Taxonomy" id="79684"/>
    <lineage>
        <taxon>Eukaryota</taxon>
        <taxon>Metazoa</taxon>
        <taxon>Chordata</taxon>
        <taxon>Craniata</taxon>
        <taxon>Vertebrata</taxon>
        <taxon>Euteleostomi</taxon>
        <taxon>Mammalia</taxon>
        <taxon>Eutheria</taxon>
        <taxon>Euarchontoglires</taxon>
        <taxon>Glires</taxon>
        <taxon>Rodentia</taxon>
        <taxon>Myomorpha</taxon>
        <taxon>Muroidea</taxon>
        <taxon>Cricetidae</taxon>
        <taxon>Arvicolinae</taxon>
        <taxon>Microtus</taxon>
    </lineage>
</organism>
<proteinExistence type="predicted"/>
<reference evidence="2" key="1">
    <citation type="submission" date="2020-03" db="EMBL/GenBank/DDBJ databases">
        <title>Studies in the Genomics of Life Span.</title>
        <authorList>
            <person name="Glass D."/>
        </authorList>
    </citation>
    <scope>NUCLEOTIDE SEQUENCE</scope>
    <source>
        <strain evidence="2">LTLLF</strain>
        <tissue evidence="2">Muscle</tissue>
    </source>
</reference>
<protein>
    <submittedName>
        <fullName evidence="2">Regulator of nonsense transcripts 3B</fullName>
    </submittedName>
</protein>
<feature type="compositionally biased region" description="Basic and acidic residues" evidence="1">
    <location>
        <begin position="1"/>
        <end position="15"/>
    </location>
</feature>
<feature type="compositionally biased region" description="Basic and acidic residues" evidence="1">
    <location>
        <begin position="34"/>
        <end position="127"/>
    </location>
</feature>
<evidence type="ECO:0000256" key="1">
    <source>
        <dbReference type="SAM" id="MobiDB-lite"/>
    </source>
</evidence>
<dbReference type="EMBL" id="JAATJU010016849">
    <property type="protein sequence ID" value="KAH0517323.1"/>
    <property type="molecule type" value="Genomic_DNA"/>
</dbReference>
<dbReference type="Proteomes" id="UP000710432">
    <property type="component" value="Unassembled WGS sequence"/>
</dbReference>
<comment type="caution">
    <text evidence="2">The sequence shown here is derived from an EMBL/GenBank/DDBJ whole genome shotgun (WGS) entry which is preliminary data.</text>
</comment>
<dbReference type="AlphaFoldDB" id="A0A8J6GWX4"/>
<gene>
    <name evidence="2" type="ORF">LTLLF_121500</name>
</gene>
<feature type="region of interest" description="Disordered" evidence="1">
    <location>
        <begin position="1"/>
        <end position="137"/>
    </location>
</feature>
<evidence type="ECO:0000313" key="3">
    <source>
        <dbReference type="Proteomes" id="UP000710432"/>
    </source>
</evidence>